<dbReference type="InterPro" id="IPR010657">
    <property type="entry name" value="ImpA_N"/>
</dbReference>
<dbReference type="STRING" id="1777141.AWB80_04401"/>
<feature type="region of interest" description="Disordered" evidence="1">
    <location>
        <begin position="184"/>
        <end position="212"/>
    </location>
</feature>
<dbReference type="Pfam" id="PF06812">
    <property type="entry name" value="ImpA_N"/>
    <property type="match status" value="1"/>
</dbReference>
<sequence>MSLVSGFSPLDLKTLLEPLGPGQPAGRFDEDDETFQAIDAEMMKLGGLHQAALNWTYVDQASRRYLAQQCKHFRVAGHLITAYLRARSWQAWIEALGLFAGLTTQYWETGHPKPGPGGYGLKRKLAAMLIERLVQASGDLDPHTFTKDQQAFAQEKLGELQAVAATAQLDAPLMNRLEAKLRQATEATQAPDTASSKQSSAPSQGPSASAAISEEFFSTSNTLRLGEERDNRRSLLAVADLVNLQDPYDPTGYQLRRFALWGHLRVAPAARREQRTELMGVPGDIVDGYQEALTRNAVNPVLLQRVEKSVVASPYWIRGSFLAAGIAERLEMKEVAEAIRHAATRFITRMPIVAELCFSDGRPFVDPETRSWLGGASEDGHRAAVAVPEYAGLREELVAQLDQEGVEVVLRRLQDLQSTFHAPRQRCYATVIAADLLASRGLSWLAADLYASVGRLMQVTLAEQWEPDLYGHLAKQNPPSLNSEQRSKGQEAS</sequence>
<evidence type="ECO:0000313" key="3">
    <source>
        <dbReference type="EMBL" id="SAK75939.1"/>
    </source>
</evidence>
<evidence type="ECO:0000259" key="2">
    <source>
        <dbReference type="Pfam" id="PF06812"/>
    </source>
</evidence>
<dbReference type="InterPro" id="IPR017739">
    <property type="entry name" value="T6SS-assoc_VCA0119"/>
</dbReference>
<dbReference type="PANTHER" id="PTHR37024:SF3">
    <property type="entry name" value="TYPE VI SECRETION SYSTEM PROTEIN TSSA"/>
    <property type="match status" value="1"/>
</dbReference>
<evidence type="ECO:0000256" key="1">
    <source>
        <dbReference type="SAM" id="MobiDB-lite"/>
    </source>
</evidence>
<dbReference type="Proteomes" id="UP000054911">
    <property type="component" value="Unassembled WGS sequence"/>
</dbReference>
<evidence type="ECO:0000313" key="4">
    <source>
        <dbReference type="Proteomes" id="UP000054911"/>
    </source>
</evidence>
<reference evidence="3" key="1">
    <citation type="submission" date="2016-01" db="EMBL/GenBank/DDBJ databases">
        <authorList>
            <person name="Peeters C."/>
        </authorList>
    </citation>
    <scope>NUCLEOTIDE SEQUENCE [LARGE SCALE GENOMIC DNA]</scope>
    <source>
        <strain evidence="3">LMG 29323</strain>
    </source>
</reference>
<keyword evidence="4" id="KW-1185">Reference proteome</keyword>
<name>A0A158C0Q9_9BURK</name>
<dbReference type="AlphaFoldDB" id="A0A158C0Q9"/>
<organism evidence="3 4">
    <name type="scientific">Caballeronia pedi</name>
    <dbReference type="NCBI Taxonomy" id="1777141"/>
    <lineage>
        <taxon>Bacteria</taxon>
        <taxon>Pseudomonadati</taxon>
        <taxon>Pseudomonadota</taxon>
        <taxon>Betaproteobacteria</taxon>
        <taxon>Burkholderiales</taxon>
        <taxon>Burkholderiaceae</taxon>
        <taxon>Caballeronia</taxon>
    </lineage>
</organism>
<proteinExistence type="predicted"/>
<feature type="region of interest" description="Disordered" evidence="1">
    <location>
        <begin position="472"/>
        <end position="493"/>
    </location>
</feature>
<feature type="compositionally biased region" description="Low complexity" evidence="1">
    <location>
        <begin position="194"/>
        <end position="212"/>
    </location>
</feature>
<dbReference type="NCBIfam" id="TIGR03362">
    <property type="entry name" value="VI_chp_7"/>
    <property type="match status" value="1"/>
</dbReference>
<dbReference type="OrthoDB" id="1522895at2"/>
<dbReference type="Pfam" id="PF16989">
    <property type="entry name" value="T6SS_VasJ"/>
    <property type="match status" value="1"/>
</dbReference>
<dbReference type="RefSeq" id="WP_061176798.1">
    <property type="nucleotide sequence ID" value="NZ_FCOE02000015.1"/>
</dbReference>
<accession>A0A158C0Q9</accession>
<comment type="caution">
    <text evidence="3">The sequence shown here is derived from an EMBL/GenBank/DDBJ whole genome shotgun (WGS) entry which is preliminary data.</text>
</comment>
<feature type="domain" description="ImpA N-terminal" evidence="2">
    <location>
        <begin position="16"/>
        <end position="129"/>
    </location>
</feature>
<dbReference type="PANTHER" id="PTHR37024">
    <property type="entry name" value="TYPE VI SECRETION SYSTEM DUF2094 AND IMPA-RELATED DOMAIN PROTEIN"/>
    <property type="match status" value="1"/>
</dbReference>
<dbReference type="EMBL" id="FCOE02000015">
    <property type="protein sequence ID" value="SAK75939.1"/>
    <property type="molecule type" value="Genomic_DNA"/>
</dbReference>
<protein>
    <recommendedName>
        <fullName evidence="2">ImpA N-terminal domain-containing protein</fullName>
    </recommendedName>
</protein>
<gene>
    <name evidence="3" type="ORF">AWB80_04401</name>
</gene>